<gene>
    <name evidence="2" type="ORF">O1R50_13230</name>
</gene>
<dbReference type="AlphaFoldDB" id="A0A9X3PBP1"/>
<name>A0A9X3PBP1_9ACTN</name>
<dbReference type="SUPFAM" id="SSF51126">
    <property type="entry name" value="Pectin lyase-like"/>
    <property type="match status" value="1"/>
</dbReference>
<dbReference type="InterPro" id="IPR006311">
    <property type="entry name" value="TAT_signal"/>
</dbReference>
<feature type="signal peptide" evidence="1">
    <location>
        <begin position="1"/>
        <end position="32"/>
    </location>
</feature>
<dbReference type="Gene3D" id="2.160.20.10">
    <property type="entry name" value="Single-stranded right-handed beta-helix, Pectin lyase-like"/>
    <property type="match status" value="1"/>
</dbReference>
<feature type="chain" id="PRO_5040869278" description="Secreted protein" evidence="1">
    <location>
        <begin position="33"/>
        <end position="580"/>
    </location>
</feature>
<dbReference type="EMBL" id="JAPZVP010000009">
    <property type="protein sequence ID" value="MDA1360593.1"/>
    <property type="molecule type" value="Genomic_DNA"/>
</dbReference>
<sequence length="580" mass="62699">MTRSVSRRNLFKIGGGVAVAGVGASVAFTAHAQDVEPAQALHSSLVYPGADGKLNYALEEQSDRKIPNFSWAGYRNGEAPIPTAETVPAAVELEPIPGETDATVRINAALAEVAAKPKDANGFKGALLLHPGLYPVAETIELKYSGVILRGSGRTGDPAVSTIIRSTAKAGTENELTGVECPIKIGSDDMGVKWETMPDGTAPVPIPITSELVTAGSRRFAIESTAGLAVGDNIIIWHPCTSDWIDAIDGGGVTARPPWEPDKHPIMYNRFIKAIPTENEILIDAPVFNDLNFDLSKSYVYKWSNPNEVVNAGVENLRVDMGLLAEETKEEQENEKHADSCIVVSRSRDTWVRNVSTLHFKRSGVMVRRSHRVTVDDVWARDPRSRPVGGMRYNFCAGYMAQQVLFTNVWASQARHAFVAGGGASTSGVVWLDSRSNNGLKESGGHAHWSQGLLFDNVREETSESDRDEVLNLHNREDGGADESADAHGWSSVYSVLWNCTVGDGKDGFGRQACVQQPPTSQNFAIGTKGTGVKDTDGVVRVVSGESWIVTEPIGFVEHTNKNVEPASLYRKQLADRLAP</sequence>
<dbReference type="PROSITE" id="PS51318">
    <property type="entry name" value="TAT"/>
    <property type="match status" value="1"/>
</dbReference>
<organism evidence="2 3">
    <name type="scientific">Glycomyces luteolus</name>
    <dbReference type="NCBI Taxonomy" id="2670330"/>
    <lineage>
        <taxon>Bacteria</taxon>
        <taxon>Bacillati</taxon>
        <taxon>Actinomycetota</taxon>
        <taxon>Actinomycetes</taxon>
        <taxon>Glycomycetales</taxon>
        <taxon>Glycomycetaceae</taxon>
        <taxon>Glycomyces</taxon>
    </lineage>
</organism>
<reference evidence="2" key="1">
    <citation type="submission" date="2022-12" db="EMBL/GenBank/DDBJ databases">
        <title>Gycomyces niveus sp.nov.,a novel actinomycete isolated from soil in Shouguan.</title>
        <authorList>
            <person name="Yang X."/>
        </authorList>
    </citation>
    <scope>NUCLEOTIDE SEQUENCE</scope>
    <source>
        <strain evidence="2">NEAU-A15</strain>
    </source>
</reference>
<keyword evidence="1" id="KW-0732">Signal</keyword>
<evidence type="ECO:0000313" key="2">
    <source>
        <dbReference type="EMBL" id="MDA1360593.1"/>
    </source>
</evidence>
<accession>A0A9X3PBP1</accession>
<protein>
    <recommendedName>
        <fullName evidence="4">Secreted protein</fullName>
    </recommendedName>
</protein>
<evidence type="ECO:0000313" key="3">
    <source>
        <dbReference type="Proteomes" id="UP001146067"/>
    </source>
</evidence>
<comment type="caution">
    <text evidence="2">The sequence shown here is derived from an EMBL/GenBank/DDBJ whole genome shotgun (WGS) entry which is preliminary data.</text>
</comment>
<evidence type="ECO:0000256" key="1">
    <source>
        <dbReference type="SAM" id="SignalP"/>
    </source>
</evidence>
<dbReference type="InterPro" id="IPR012334">
    <property type="entry name" value="Pectin_lyas_fold"/>
</dbReference>
<evidence type="ECO:0008006" key="4">
    <source>
        <dbReference type="Google" id="ProtNLM"/>
    </source>
</evidence>
<dbReference type="InterPro" id="IPR011050">
    <property type="entry name" value="Pectin_lyase_fold/virulence"/>
</dbReference>
<proteinExistence type="predicted"/>
<dbReference type="RefSeq" id="WP_270110534.1">
    <property type="nucleotide sequence ID" value="NZ_JAPZVP010000009.1"/>
</dbReference>
<dbReference type="Proteomes" id="UP001146067">
    <property type="component" value="Unassembled WGS sequence"/>
</dbReference>
<keyword evidence="3" id="KW-1185">Reference proteome</keyword>